<sequence>MRATNNPKINRITLLLQQKKEMKISRDKVRFL</sequence>
<proteinExistence type="predicted"/>
<name>A0A2P2L426_RHIMU</name>
<dbReference type="AlphaFoldDB" id="A0A2P2L426"/>
<evidence type="ECO:0000313" key="1">
    <source>
        <dbReference type="EMBL" id="MBX12722.1"/>
    </source>
</evidence>
<organism evidence="1">
    <name type="scientific">Rhizophora mucronata</name>
    <name type="common">Asiatic mangrove</name>
    <dbReference type="NCBI Taxonomy" id="61149"/>
    <lineage>
        <taxon>Eukaryota</taxon>
        <taxon>Viridiplantae</taxon>
        <taxon>Streptophyta</taxon>
        <taxon>Embryophyta</taxon>
        <taxon>Tracheophyta</taxon>
        <taxon>Spermatophyta</taxon>
        <taxon>Magnoliopsida</taxon>
        <taxon>eudicotyledons</taxon>
        <taxon>Gunneridae</taxon>
        <taxon>Pentapetalae</taxon>
        <taxon>rosids</taxon>
        <taxon>fabids</taxon>
        <taxon>Malpighiales</taxon>
        <taxon>Rhizophoraceae</taxon>
        <taxon>Rhizophora</taxon>
    </lineage>
</organism>
<protein>
    <submittedName>
        <fullName evidence="1">Uncharacterized protein</fullName>
    </submittedName>
</protein>
<accession>A0A2P2L426</accession>
<reference evidence="1" key="1">
    <citation type="submission" date="2018-02" db="EMBL/GenBank/DDBJ databases">
        <title>Rhizophora mucronata_Transcriptome.</title>
        <authorList>
            <person name="Meera S.P."/>
            <person name="Sreeshan A."/>
            <person name="Augustine A."/>
        </authorList>
    </citation>
    <scope>NUCLEOTIDE SEQUENCE</scope>
    <source>
        <tissue evidence="1">Leaf</tissue>
    </source>
</reference>
<dbReference type="EMBL" id="GGEC01032238">
    <property type="protein sequence ID" value="MBX12722.1"/>
    <property type="molecule type" value="Transcribed_RNA"/>
</dbReference>